<evidence type="ECO:0000313" key="5">
    <source>
        <dbReference type="EMBL" id="CAL1162581.1"/>
    </source>
</evidence>
<keyword evidence="1" id="KW-0479">Metal-binding</keyword>
<dbReference type="InterPro" id="IPR036875">
    <property type="entry name" value="Znf_CCHC_sf"/>
</dbReference>
<comment type="caution">
    <text evidence="4">The sequence shown here is derived from an EMBL/GenBank/DDBJ whole genome shotgun (WGS) entry which is preliminary data.</text>
</comment>
<dbReference type="PROSITE" id="PS50158">
    <property type="entry name" value="ZF_CCHC"/>
    <property type="match status" value="1"/>
</dbReference>
<dbReference type="AlphaFoldDB" id="A0A9P1GCP7"/>
<evidence type="ECO:0000256" key="1">
    <source>
        <dbReference type="PROSITE-ProRule" id="PRU00047"/>
    </source>
</evidence>
<feature type="compositionally biased region" description="Acidic residues" evidence="2">
    <location>
        <begin position="1"/>
        <end position="10"/>
    </location>
</feature>
<feature type="region of interest" description="Disordered" evidence="2">
    <location>
        <begin position="1"/>
        <end position="20"/>
    </location>
</feature>
<dbReference type="GO" id="GO:0003676">
    <property type="term" value="F:nucleic acid binding"/>
    <property type="evidence" value="ECO:0007669"/>
    <property type="project" value="InterPro"/>
</dbReference>
<reference evidence="5" key="2">
    <citation type="submission" date="2024-04" db="EMBL/GenBank/DDBJ databases">
        <authorList>
            <person name="Chen Y."/>
            <person name="Shah S."/>
            <person name="Dougan E. K."/>
            <person name="Thang M."/>
            <person name="Chan C."/>
        </authorList>
    </citation>
    <scope>NUCLEOTIDE SEQUENCE [LARGE SCALE GENOMIC DNA]</scope>
</reference>
<dbReference type="EMBL" id="CAMXCT020004460">
    <property type="protein sequence ID" value="CAL1162581.1"/>
    <property type="molecule type" value="Genomic_DNA"/>
</dbReference>
<name>A0A9P1GCP7_9DINO</name>
<evidence type="ECO:0000313" key="4">
    <source>
        <dbReference type="EMBL" id="CAI4009206.1"/>
    </source>
</evidence>
<feature type="compositionally biased region" description="Low complexity" evidence="2">
    <location>
        <begin position="127"/>
        <end position="137"/>
    </location>
</feature>
<dbReference type="EMBL" id="CAMXCT030004460">
    <property type="protein sequence ID" value="CAL4796518.1"/>
    <property type="molecule type" value="Genomic_DNA"/>
</dbReference>
<accession>A0A9P1GCP7</accession>
<evidence type="ECO:0000259" key="3">
    <source>
        <dbReference type="PROSITE" id="PS50158"/>
    </source>
</evidence>
<evidence type="ECO:0000256" key="2">
    <source>
        <dbReference type="SAM" id="MobiDB-lite"/>
    </source>
</evidence>
<dbReference type="InterPro" id="IPR001878">
    <property type="entry name" value="Znf_CCHC"/>
</dbReference>
<feature type="non-terminal residue" evidence="4">
    <location>
        <position position="928"/>
    </location>
</feature>
<feature type="region of interest" description="Disordered" evidence="2">
    <location>
        <begin position="752"/>
        <end position="812"/>
    </location>
</feature>
<dbReference type="GO" id="GO:0006508">
    <property type="term" value="P:proteolysis"/>
    <property type="evidence" value="ECO:0007669"/>
    <property type="project" value="InterPro"/>
</dbReference>
<dbReference type="InterPro" id="IPR001969">
    <property type="entry name" value="Aspartic_peptidase_AS"/>
</dbReference>
<dbReference type="GO" id="GO:0004190">
    <property type="term" value="F:aspartic-type endopeptidase activity"/>
    <property type="evidence" value="ECO:0007669"/>
    <property type="project" value="InterPro"/>
</dbReference>
<feature type="compositionally biased region" description="Acidic residues" evidence="2">
    <location>
        <begin position="799"/>
        <end position="812"/>
    </location>
</feature>
<dbReference type="Gene3D" id="4.10.60.10">
    <property type="entry name" value="Zinc finger, CCHC-type"/>
    <property type="match status" value="1"/>
</dbReference>
<dbReference type="SUPFAM" id="SSF57756">
    <property type="entry name" value="Retrovirus zinc finger-like domains"/>
    <property type="match status" value="1"/>
</dbReference>
<dbReference type="GO" id="GO:0008270">
    <property type="term" value="F:zinc ion binding"/>
    <property type="evidence" value="ECO:0007669"/>
    <property type="project" value="UniProtKB-KW"/>
</dbReference>
<feature type="region of interest" description="Disordered" evidence="2">
    <location>
        <begin position="116"/>
        <end position="138"/>
    </location>
</feature>
<dbReference type="PROSITE" id="PS00141">
    <property type="entry name" value="ASP_PROTEASE"/>
    <property type="match status" value="1"/>
</dbReference>
<dbReference type="OrthoDB" id="10067648at2759"/>
<dbReference type="Proteomes" id="UP001152797">
    <property type="component" value="Unassembled WGS sequence"/>
</dbReference>
<sequence>MLAEGNDDEGTGPIQQSALVMEDDDISPEYLEAMLSQDDPDAVMVQAFETEFEDFVQETPSMQTALVSYLESNFKGKGKVGKSFSKGQGRQNLLAKIAKSRCRHCNQLGHWKAECPLREKENPGPPSASSGPPSAAANMANELHDGAEMMQADDMEIFTEKDLMDPSGTNETACEFLPEMPVLQASEEQCAHAILDTGASRCIIGSQTLSCLLQRLPSDVKSHVQQRPSQIKFRFGNNQTLTSMYKVLLPLSHSSGEKETANIIMGTLTLVLQVSMNMIEVKDSHRPEEEEQMPLLTSQLQSMCQEMMRQRALLQRLAESQNRVTSPGIMTPPQISSLPLEQLSMPLQATLSDEEEIDDAFSVGHSQESEESREEAARSLQPCGSPTTSPRERANANAILSGRSSDVLSEDMGYFEWSLSRYRSLPPHQQDFVDFCRAQLENDAAQDRAMLLNVRRLACTDRFQVPVSAPPSHESPWCQTLCVHRRDGTLRDLGIRNWHALTRAQRVTKTIPSRLTLTVFGNYKEAESHDEPSSPNAEDPMVPSDTNSRVPAVDSFAKVPDPKTVCEGWAPPPTPLHGPCFRALASDEKQQLVKLHKNLGHPDPMVLSAHLKAQGSDLESERFRTLLERRTRARQAFILSDNAEAIRRATLRQSRPMRGPFQPGQLVLYWAKRSIPNRSDVGRWHGPARVIVQEGNSIVWLSHANRLIRRPPENIRPASLREWNTWSDHLPEVRDLPQNMPVPQIVPDESQENDAVNDEYSPSLAPDPQQPVPPDEQPEGEASHPPTVGSGETTPTAESDNDDNPPNEDNPEESFLLQATNIFEQSNSSNADQDELMMFDTFYSAGCPTETVCLAEDGMPFIDNPLDCSTEECFVLDIPLKSADLTAWSQESNPSDMACIAAASQRARSEVQVKYLSDSDRKLFDIAK</sequence>
<feature type="compositionally biased region" description="Basic and acidic residues" evidence="2">
    <location>
        <begin position="367"/>
        <end position="377"/>
    </location>
</feature>
<keyword evidence="1" id="KW-0862">Zinc</keyword>
<feature type="region of interest" description="Disordered" evidence="2">
    <location>
        <begin position="525"/>
        <end position="549"/>
    </location>
</feature>
<organism evidence="4">
    <name type="scientific">Cladocopium goreaui</name>
    <dbReference type="NCBI Taxonomy" id="2562237"/>
    <lineage>
        <taxon>Eukaryota</taxon>
        <taxon>Sar</taxon>
        <taxon>Alveolata</taxon>
        <taxon>Dinophyceae</taxon>
        <taxon>Suessiales</taxon>
        <taxon>Symbiodiniaceae</taxon>
        <taxon>Cladocopium</taxon>
    </lineage>
</organism>
<evidence type="ECO:0000313" key="6">
    <source>
        <dbReference type="EMBL" id="CAL4796518.1"/>
    </source>
</evidence>
<reference evidence="4" key="1">
    <citation type="submission" date="2022-10" db="EMBL/GenBank/DDBJ databases">
        <authorList>
            <person name="Chen Y."/>
            <person name="Dougan E. K."/>
            <person name="Chan C."/>
            <person name="Rhodes N."/>
            <person name="Thang M."/>
        </authorList>
    </citation>
    <scope>NUCLEOTIDE SEQUENCE</scope>
</reference>
<proteinExistence type="predicted"/>
<dbReference type="SMART" id="SM00343">
    <property type="entry name" value="ZnF_C2HC"/>
    <property type="match status" value="1"/>
</dbReference>
<dbReference type="Pfam" id="PF00098">
    <property type="entry name" value="zf-CCHC"/>
    <property type="match status" value="1"/>
</dbReference>
<keyword evidence="7" id="KW-1185">Reference proteome</keyword>
<evidence type="ECO:0000313" key="7">
    <source>
        <dbReference type="Proteomes" id="UP001152797"/>
    </source>
</evidence>
<gene>
    <name evidence="4" type="ORF">C1SCF055_LOCUS34579</name>
</gene>
<protein>
    <submittedName>
        <fullName evidence="6">CCHC-type domain-containing protein</fullName>
    </submittedName>
</protein>
<keyword evidence="1" id="KW-0863">Zinc-finger</keyword>
<feature type="region of interest" description="Disordered" evidence="2">
    <location>
        <begin position="360"/>
        <end position="395"/>
    </location>
</feature>
<dbReference type="EMBL" id="CAMXCT010004460">
    <property type="protein sequence ID" value="CAI4009206.1"/>
    <property type="molecule type" value="Genomic_DNA"/>
</dbReference>
<feature type="domain" description="CCHC-type" evidence="3">
    <location>
        <begin position="101"/>
        <end position="116"/>
    </location>
</feature>